<name>A0AAV9J5C1_9PEZI</name>
<feature type="domain" description="DUF7053" evidence="2">
    <location>
        <begin position="2"/>
        <end position="172"/>
    </location>
</feature>
<accession>A0AAV9J5C1</accession>
<evidence type="ECO:0000259" key="2">
    <source>
        <dbReference type="Pfam" id="PF23155"/>
    </source>
</evidence>
<feature type="compositionally biased region" description="Polar residues" evidence="1">
    <location>
        <begin position="337"/>
        <end position="348"/>
    </location>
</feature>
<feature type="compositionally biased region" description="Polar residues" evidence="1">
    <location>
        <begin position="201"/>
        <end position="228"/>
    </location>
</feature>
<reference evidence="3 4" key="1">
    <citation type="submission" date="2021-11" db="EMBL/GenBank/DDBJ databases">
        <title>Black yeast isolated from Biological Soil Crust.</title>
        <authorList>
            <person name="Kurbessoian T."/>
        </authorList>
    </citation>
    <scope>NUCLEOTIDE SEQUENCE [LARGE SCALE GENOMIC DNA]</scope>
    <source>
        <strain evidence="3 4">CCFEE 5522</strain>
    </source>
</reference>
<comment type="caution">
    <text evidence="3">The sequence shown here is derived from an EMBL/GenBank/DDBJ whole genome shotgun (WGS) entry which is preliminary data.</text>
</comment>
<keyword evidence="4" id="KW-1185">Reference proteome</keyword>
<feature type="region of interest" description="Disordered" evidence="1">
    <location>
        <begin position="177"/>
        <end position="242"/>
    </location>
</feature>
<feature type="compositionally biased region" description="Polar residues" evidence="1">
    <location>
        <begin position="280"/>
        <end position="291"/>
    </location>
</feature>
<dbReference type="PANTHER" id="PTHR38117">
    <property type="entry name" value="NACHT AND WD40 DOMAIN PROTEIN"/>
    <property type="match status" value="1"/>
</dbReference>
<protein>
    <recommendedName>
        <fullName evidence="2">DUF7053 domain-containing protein</fullName>
    </recommendedName>
</protein>
<gene>
    <name evidence="3" type="ORF">LTR36_009750</name>
</gene>
<evidence type="ECO:0000313" key="4">
    <source>
        <dbReference type="Proteomes" id="UP001324427"/>
    </source>
</evidence>
<dbReference type="AlphaFoldDB" id="A0AAV9J5C1"/>
<feature type="compositionally biased region" description="Polar residues" evidence="1">
    <location>
        <begin position="358"/>
        <end position="373"/>
    </location>
</feature>
<dbReference type="Proteomes" id="UP001324427">
    <property type="component" value="Unassembled WGS sequence"/>
</dbReference>
<organism evidence="3 4">
    <name type="scientific">Oleoguttula mirabilis</name>
    <dbReference type="NCBI Taxonomy" id="1507867"/>
    <lineage>
        <taxon>Eukaryota</taxon>
        <taxon>Fungi</taxon>
        <taxon>Dikarya</taxon>
        <taxon>Ascomycota</taxon>
        <taxon>Pezizomycotina</taxon>
        <taxon>Dothideomycetes</taxon>
        <taxon>Dothideomycetidae</taxon>
        <taxon>Mycosphaerellales</taxon>
        <taxon>Teratosphaeriaceae</taxon>
        <taxon>Oleoguttula</taxon>
    </lineage>
</organism>
<dbReference type="PANTHER" id="PTHR38117:SF2">
    <property type="entry name" value="NACHT AND WD40 DOMAIN PROTEIN"/>
    <property type="match status" value="1"/>
</dbReference>
<feature type="compositionally biased region" description="Low complexity" evidence="1">
    <location>
        <begin position="179"/>
        <end position="193"/>
    </location>
</feature>
<feature type="compositionally biased region" description="Polar residues" evidence="1">
    <location>
        <begin position="257"/>
        <end position="270"/>
    </location>
</feature>
<feature type="region of interest" description="Disordered" evidence="1">
    <location>
        <begin position="257"/>
        <end position="374"/>
    </location>
</feature>
<proteinExistence type="predicted"/>
<dbReference type="EMBL" id="JAVFHQ010000073">
    <property type="protein sequence ID" value="KAK4540164.1"/>
    <property type="molecule type" value="Genomic_DNA"/>
</dbReference>
<dbReference type="Pfam" id="PF23155">
    <property type="entry name" value="DUF7053"/>
    <property type="match status" value="1"/>
</dbReference>
<evidence type="ECO:0000313" key="3">
    <source>
        <dbReference type="EMBL" id="KAK4540164.1"/>
    </source>
</evidence>
<evidence type="ECO:0000256" key="1">
    <source>
        <dbReference type="SAM" id="MobiDB-lite"/>
    </source>
</evidence>
<sequence length="398" mass="43194">MSKRSFITNITPLPPSITRSVALAYLHDHIEMIELNPLVVRHQTTTAPPNATLEEQVNCRWYEITDVINYLPGGAAKSEVSYKGGFYDLEYGLQTHVFAPAGVDLKALWRVAGNMPGEPAEPPELGVNIPKSGLYLREDIELRCNVFLMNFVKRNLKKSHAKLVGDLVSKANDPRYLKTRTAAETSTRASESTRSPDERSSGGSMEQRSTYSTAASSLSPQSTQTSRQDTPHEQSEPCSCARGSHHVMCPNYRYNPALSTRQSNSSQPTVRSELGAPYRPTTNSTANSADTYSPAGAHPDLAHAPSSSQTGLYQGYQPPRHAAQPRYNKPLPAGPPGSTSKGLYSSPQLFGEQAELPSGTTSGERDQVGSSGATAAVSELDGTGVAYWQQRPDLLELE</sequence>
<dbReference type="InterPro" id="IPR055481">
    <property type="entry name" value="DUF7053"/>
</dbReference>